<name>A0AC61MR10_9FIRM</name>
<organism evidence="1 2">
    <name type="scientific">Miniphocaeibacter halophilus</name>
    <dbReference type="NCBI Taxonomy" id="2931922"/>
    <lineage>
        <taxon>Bacteria</taxon>
        <taxon>Bacillati</taxon>
        <taxon>Bacillota</taxon>
        <taxon>Tissierellia</taxon>
        <taxon>Tissierellales</taxon>
        <taxon>Peptoniphilaceae</taxon>
        <taxon>Miniphocaeibacter</taxon>
    </lineage>
</organism>
<dbReference type="Proteomes" id="UP000595814">
    <property type="component" value="Chromosome"/>
</dbReference>
<evidence type="ECO:0000313" key="2">
    <source>
        <dbReference type="Proteomes" id="UP000595814"/>
    </source>
</evidence>
<reference evidence="1 2" key="1">
    <citation type="journal article" date="2022" name="Int. J. Syst. Evol. Microbiol.">
        <title>Miniphocaeibacter halophilus sp. nov., an ammonium-tolerant acetate-producing bacterium isolated from a biogas system.</title>
        <authorList>
            <person name="Schnurer A."/>
            <person name="Singh A."/>
            <person name="Bi S."/>
            <person name="Qiao W."/>
            <person name="Westerholm M."/>
        </authorList>
    </citation>
    <scope>NUCLEOTIDE SEQUENCE [LARGE SCALE GENOMIC DNA]</scope>
    <source>
        <strain evidence="1 2">AMB_01</strain>
    </source>
</reference>
<keyword evidence="2" id="KW-1185">Reference proteome</keyword>
<keyword evidence="1" id="KW-0031">Aminopeptidase</keyword>
<protein>
    <submittedName>
        <fullName evidence="1">Leucyl aminopeptidase</fullName>
        <ecNumber evidence="1">3.4.11.1</ecNumber>
    </submittedName>
</protein>
<keyword evidence="1" id="KW-0378">Hydrolase</keyword>
<dbReference type="EMBL" id="CP066744">
    <property type="protein sequence ID" value="QQK07922.1"/>
    <property type="molecule type" value="Genomic_DNA"/>
</dbReference>
<proteinExistence type="predicted"/>
<keyword evidence="1" id="KW-0645">Protease</keyword>
<evidence type="ECO:0000313" key="1">
    <source>
        <dbReference type="EMBL" id="QQK07922.1"/>
    </source>
</evidence>
<accession>A0AC61MR10</accession>
<sequence length="478" mass="53311">MQLKINSNIDNALEVYIIDNNFDVEKIKPSLKKVLEEINYFESDNFKIFYYINESEKIYLVNLGDTKKLLLNDIRHLGFKIAKDLKSKNYSNININYFEVEYFESNIFIPALIEGFLQSNYSFDTYKTKKDTKLDFNINIKLPNNAELNERFLSEVENIVDGINITRELVNTPSIDLYPETLAQKAKEILEPLGIKVTVYNKKEIEDMNMHAFLAVSKGSAKEPKFIKLEYTPVKDKNSELIALVGKGLTYDSGGYAIKKPEGMATMMGDMAGSATVIGTMYALAKNNIQQNVVGLIAACENMISGNAYKNGDIISSMKGTTIEVKNTDAEGRLTLADALYYAATKTEANTIVDLATLTGACVVALGEITTGIVTNNDNVYNKIQEASEKSGEYVWKLPSFKETRDMLKSKIADITNSTGPYGGAITAGLFLEEFVEGKNWAHMDIAGPAYITKPYSYIPYGATGIPVKTLYNFVKDF</sequence>
<gene>
    <name evidence="1" type="ORF">JFY71_11750</name>
</gene>
<dbReference type="EC" id="3.4.11.1" evidence="1"/>